<organism evidence="1 2">
    <name type="scientific">Frankia alni (strain DSM 45986 / CECT 9034 / ACN14a)</name>
    <dbReference type="NCBI Taxonomy" id="326424"/>
    <lineage>
        <taxon>Bacteria</taxon>
        <taxon>Bacillati</taxon>
        <taxon>Actinomycetota</taxon>
        <taxon>Actinomycetes</taxon>
        <taxon>Frankiales</taxon>
        <taxon>Frankiaceae</taxon>
        <taxon>Frankia</taxon>
    </lineage>
</organism>
<dbReference type="RefSeq" id="WP_011606249.1">
    <property type="nucleotide sequence ID" value="NC_008278.1"/>
</dbReference>
<sequence>MAAVTGSWGTYVVEKDELSRGGVGSIHRTNDPDSVFKRYFDPARAPARTDLERLVEVGREVLIRQRRRPGETPESSVNWPVDISVDQHGAVTGVLLPIIPQVLFHEEFGGVRTLDFLVMARAKPPTAKGRIVLLLRMAEIFNFVNARGLVHAM</sequence>
<evidence type="ECO:0000313" key="2">
    <source>
        <dbReference type="Proteomes" id="UP000000657"/>
    </source>
</evidence>
<dbReference type="AlphaFoldDB" id="Q0RFG0"/>
<dbReference type="STRING" id="326424.FRAAL5144"/>
<accession>Q0RFG0</accession>
<dbReference type="Proteomes" id="UP000000657">
    <property type="component" value="Chromosome"/>
</dbReference>
<reference evidence="1 2" key="1">
    <citation type="journal article" date="2007" name="Genome Res.">
        <title>Genome characteristics of facultatively symbiotic Frankia sp. strains reflect host range and host plant biogeography.</title>
        <authorList>
            <person name="Normand P."/>
            <person name="Lapierre P."/>
            <person name="Tisa L.S."/>
            <person name="Gogarten J.P."/>
            <person name="Alloisio N."/>
            <person name="Bagnarol E."/>
            <person name="Bassi C.A."/>
            <person name="Berry A.M."/>
            <person name="Bickhart D.M."/>
            <person name="Choisne N."/>
            <person name="Couloux A."/>
            <person name="Cournoyer B."/>
            <person name="Cruveiller S."/>
            <person name="Daubin V."/>
            <person name="Demange N."/>
            <person name="Francino M.P."/>
            <person name="Goltsman E."/>
            <person name="Huang Y."/>
            <person name="Kopp O.R."/>
            <person name="Labarre L."/>
            <person name="Lapidus A."/>
            <person name="Lavire C."/>
            <person name="Marechal J."/>
            <person name="Martinez M."/>
            <person name="Mastronunzio J.E."/>
            <person name="Mullin B.C."/>
            <person name="Niemann J."/>
            <person name="Pujic P."/>
            <person name="Rawnsley T."/>
            <person name="Rouy Z."/>
            <person name="Schenowitz C."/>
            <person name="Sellstedt A."/>
            <person name="Tavares F."/>
            <person name="Tomkins J.P."/>
            <person name="Vallenet D."/>
            <person name="Valverde C."/>
            <person name="Wall L.G."/>
            <person name="Wang Y."/>
            <person name="Medigue C."/>
            <person name="Benson D.R."/>
        </authorList>
    </citation>
    <scope>NUCLEOTIDE SEQUENCE [LARGE SCALE GENOMIC DNA]</scope>
    <source>
        <strain evidence="2">DSM 45986 / CECT 9034 / ACN14a</strain>
    </source>
</reference>
<dbReference type="HOGENOM" id="CLU_1710590_0_0_11"/>
<protein>
    <submittedName>
        <fullName evidence="1">Uncharacterized protein</fullName>
    </submittedName>
</protein>
<proteinExistence type="predicted"/>
<keyword evidence="2" id="KW-1185">Reference proteome</keyword>
<gene>
    <name evidence="1" type="ordered locus">FRAAL5144</name>
</gene>
<dbReference type="OrthoDB" id="3700382at2"/>
<evidence type="ECO:0000313" key="1">
    <source>
        <dbReference type="EMBL" id="CAJ63784.1"/>
    </source>
</evidence>
<dbReference type="KEGG" id="fal:FRAAL5144"/>
<dbReference type="EMBL" id="CT573213">
    <property type="protein sequence ID" value="CAJ63784.1"/>
    <property type="molecule type" value="Genomic_DNA"/>
</dbReference>
<name>Q0RFG0_FRAAA</name>